<reference evidence="7" key="1">
    <citation type="submission" date="2021-01" db="UniProtKB">
        <authorList>
            <consortium name="EnsemblPlants"/>
        </authorList>
    </citation>
    <scope>IDENTIFICATION</scope>
</reference>
<organism evidence="7 8">
    <name type="scientific">Kalanchoe fedtschenkoi</name>
    <name type="common">Lavender scallops</name>
    <name type="synonym">South American air plant</name>
    <dbReference type="NCBI Taxonomy" id="63787"/>
    <lineage>
        <taxon>Eukaryota</taxon>
        <taxon>Viridiplantae</taxon>
        <taxon>Streptophyta</taxon>
        <taxon>Embryophyta</taxon>
        <taxon>Tracheophyta</taxon>
        <taxon>Spermatophyta</taxon>
        <taxon>Magnoliopsida</taxon>
        <taxon>eudicotyledons</taxon>
        <taxon>Gunneridae</taxon>
        <taxon>Pentapetalae</taxon>
        <taxon>Saxifragales</taxon>
        <taxon>Crassulaceae</taxon>
        <taxon>Kalanchoe</taxon>
    </lineage>
</organism>
<evidence type="ECO:0000313" key="8">
    <source>
        <dbReference type="Proteomes" id="UP000594263"/>
    </source>
</evidence>
<dbReference type="GO" id="GO:0009908">
    <property type="term" value="P:flower development"/>
    <property type="evidence" value="ECO:0007669"/>
    <property type="project" value="UniProtKB-KW"/>
</dbReference>
<sequence length="642" mass="70294">MSSYVNAEPLLDSGIRIVPASPVSRSPVDDVSHIMPLSSPRPQTKPPVTQSVNELRSLSTALHTFILRYDELQNHLDSVRESINLLSEELRGSPDQETTTSALNEADDEIPTPIAAESPAPPDSPNPNSALGYEVTKGLPVLETSALGGEVTKGLSELETSALGDEVTNGVSGKPELETLCKKMCGKGVRRYMALNLDNLDKLREEVPKALSLAPKPAKLVLEAVGKFFLQGSKAFAKNSPMVSGRQAAILVSEFYLLSDCGKEMDDEVKTEAESSAVAWRKRLILEGGIPKASELDARGLLLFIGSFGIPSLFRRDDVISLILLSDPREISDALKRSCHIYPKISDWIPNMIKCGMRVEAAYIAYIFGLTEKFQPHAILTMHIKESKDSCDRKKREAKAFPQRAKEATEKHLATMKSIVACLEYHEVDPSKLLPDWQIKGMIVKAEKDIAGYCKKIEAKASQKRKVEGIESHQKRQRYTAETSLRPGQLTGLHDGRSAVPHVDQYDSYDMRSRFVGQYSGHRGEILVDKYGQIINPNGQAYGWNVANGAYDDRLATAQAIAGKYVGDGKYSLFGSSSSVEGFAGPQTIPSTAATARRSIPDLYQFADSVEGQSHYSGTSQHASASAAALLLPDQHTSYYYQ</sequence>
<keyword evidence="2 5" id="KW-0217">Developmental protein</keyword>
<dbReference type="OMA" id="CESMWSK"/>
<proteinExistence type="inferred from homology"/>
<evidence type="ECO:0000256" key="4">
    <source>
        <dbReference type="ARBA" id="ARBA00023089"/>
    </source>
</evidence>
<feature type="region of interest" description="Disordered" evidence="6">
    <location>
        <begin position="21"/>
        <end position="50"/>
    </location>
</feature>
<dbReference type="PANTHER" id="PTHR31791">
    <property type="entry name" value="FRIGIDA-LIKE PROTEIN 3-RELATED"/>
    <property type="match status" value="1"/>
</dbReference>
<protein>
    <recommendedName>
        <fullName evidence="5">FRIGIDA-like protein</fullName>
    </recommendedName>
</protein>
<evidence type="ECO:0000256" key="3">
    <source>
        <dbReference type="ARBA" id="ARBA00022782"/>
    </source>
</evidence>
<dbReference type="Pfam" id="PF07899">
    <property type="entry name" value="Frigida"/>
    <property type="match status" value="1"/>
</dbReference>
<dbReference type="AlphaFoldDB" id="A0A7N0VFE9"/>
<evidence type="ECO:0000313" key="7">
    <source>
        <dbReference type="EnsemblPlants" id="Kaladp0674s0018.1.v1.1"/>
    </source>
</evidence>
<keyword evidence="8" id="KW-1185">Reference proteome</keyword>
<dbReference type="InterPro" id="IPR012474">
    <property type="entry name" value="Frigida"/>
</dbReference>
<dbReference type="PANTHER" id="PTHR31791:SF49">
    <property type="entry name" value="INACTIVE PROTEIN FRIGIDA"/>
    <property type="match status" value="1"/>
</dbReference>
<name>A0A7N0VFE9_KALFE</name>
<feature type="region of interest" description="Disordered" evidence="6">
    <location>
        <begin position="88"/>
        <end position="133"/>
    </location>
</feature>
<keyword evidence="3 5" id="KW-0221">Differentiation</keyword>
<evidence type="ECO:0000256" key="5">
    <source>
        <dbReference type="RuleBase" id="RU364012"/>
    </source>
</evidence>
<evidence type="ECO:0000256" key="2">
    <source>
        <dbReference type="ARBA" id="ARBA00022473"/>
    </source>
</evidence>
<comment type="similarity">
    <text evidence="1 5">Belongs to the Frigida family.</text>
</comment>
<accession>A0A7N0VFE9</accession>
<dbReference type="GO" id="GO:0030154">
    <property type="term" value="P:cell differentiation"/>
    <property type="evidence" value="ECO:0007669"/>
    <property type="project" value="UniProtKB-KW"/>
</dbReference>
<dbReference type="Gramene" id="Kaladp0674s0018.1.v1.1">
    <property type="protein sequence ID" value="Kaladp0674s0018.1.v1.1"/>
    <property type="gene ID" value="Kaladp0674s0018.v1.1"/>
</dbReference>
<keyword evidence="4 5" id="KW-0287">Flowering</keyword>
<evidence type="ECO:0000256" key="1">
    <source>
        <dbReference type="ARBA" id="ARBA00008956"/>
    </source>
</evidence>
<dbReference type="EnsemblPlants" id="Kaladp0674s0018.1.v1.1">
    <property type="protein sequence ID" value="Kaladp0674s0018.1.v1.1"/>
    <property type="gene ID" value="Kaladp0674s0018.v1.1"/>
</dbReference>
<dbReference type="Proteomes" id="UP000594263">
    <property type="component" value="Unplaced"/>
</dbReference>
<feature type="compositionally biased region" description="Polar residues" evidence="6">
    <location>
        <begin position="40"/>
        <end position="50"/>
    </location>
</feature>
<evidence type="ECO:0000256" key="6">
    <source>
        <dbReference type="SAM" id="MobiDB-lite"/>
    </source>
</evidence>